<gene>
    <name evidence="1" type="ORF">IDH45_17750</name>
</gene>
<keyword evidence="2" id="KW-1185">Reference proteome</keyword>
<organism evidence="1 2">
    <name type="scientific">Paenibacillus oceani</name>
    <dbReference type="NCBI Taxonomy" id="2772510"/>
    <lineage>
        <taxon>Bacteria</taxon>
        <taxon>Bacillati</taxon>
        <taxon>Bacillota</taxon>
        <taxon>Bacilli</taxon>
        <taxon>Bacillales</taxon>
        <taxon>Paenibacillaceae</taxon>
        <taxon>Paenibacillus</taxon>
    </lineage>
</organism>
<reference evidence="1" key="1">
    <citation type="submission" date="2020-09" db="EMBL/GenBank/DDBJ databases">
        <title>A novel bacterium of genus Paenibacillus, isolated from South China Sea.</title>
        <authorList>
            <person name="Huang H."/>
            <person name="Mo K."/>
            <person name="Hu Y."/>
        </authorList>
    </citation>
    <scope>NUCLEOTIDE SEQUENCE</scope>
    <source>
        <strain evidence="1">IB182363</strain>
    </source>
</reference>
<name>A0A927H0A0_9BACL</name>
<sequence length="66" mass="7356">MEHEEIEALEPKYTGNMRRLTEGEAYAIKNDPNYRGTDDDSLLEDIPAVLLTGLTNTRSNSTTNGL</sequence>
<protein>
    <submittedName>
        <fullName evidence="1">Uncharacterized protein</fullName>
    </submittedName>
</protein>
<accession>A0A927H0A0</accession>
<dbReference type="Proteomes" id="UP000639396">
    <property type="component" value="Unassembled WGS sequence"/>
</dbReference>
<dbReference type="AlphaFoldDB" id="A0A927H0A0"/>
<evidence type="ECO:0000313" key="1">
    <source>
        <dbReference type="EMBL" id="MBD2863836.1"/>
    </source>
</evidence>
<dbReference type="EMBL" id="JACXJA010000022">
    <property type="protein sequence ID" value="MBD2863836.1"/>
    <property type="molecule type" value="Genomic_DNA"/>
</dbReference>
<dbReference type="RefSeq" id="WP_190929459.1">
    <property type="nucleotide sequence ID" value="NZ_JACXJA010000022.1"/>
</dbReference>
<proteinExistence type="predicted"/>
<evidence type="ECO:0000313" key="2">
    <source>
        <dbReference type="Proteomes" id="UP000639396"/>
    </source>
</evidence>
<comment type="caution">
    <text evidence="1">The sequence shown here is derived from an EMBL/GenBank/DDBJ whole genome shotgun (WGS) entry which is preliminary data.</text>
</comment>